<dbReference type="InterPro" id="IPR013079">
    <property type="entry name" value="6Phosfructo_kin"/>
</dbReference>
<reference evidence="5 6" key="1">
    <citation type="submission" date="2021-11" db="EMBL/GenBank/DDBJ databases">
        <title>Black yeast isolated from Biological Soil Crust.</title>
        <authorList>
            <person name="Kurbessoian T."/>
        </authorList>
    </citation>
    <scope>NUCLEOTIDE SEQUENCE [LARGE SCALE GENOMIC DNA]</scope>
    <source>
        <strain evidence="5 6">CCFEE 5522</strain>
    </source>
</reference>
<feature type="compositionally biased region" description="Polar residues" evidence="3">
    <location>
        <begin position="359"/>
        <end position="375"/>
    </location>
</feature>
<evidence type="ECO:0000256" key="3">
    <source>
        <dbReference type="SAM" id="MobiDB-lite"/>
    </source>
</evidence>
<feature type="compositionally biased region" description="Polar residues" evidence="3">
    <location>
        <begin position="658"/>
        <end position="679"/>
    </location>
</feature>
<dbReference type="PANTHER" id="PTHR10606:SF32">
    <property type="entry name" value="6-PHOSPHOFRUCTO-2-KINASE 1"/>
    <property type="match status" value="1"/>
</dbReference>
<sequence length="868" mass="97627">MGSIVWTPPTTDDHNHTRTHTHPHPHDIAGSAYLESSPNIHIAGKCSCVAPDTSSLGNFRRRQSQQSSLGKYAIGIASKDHLVTGMASKDHMVTGIAERRRSDELRVDELRNELGRTLSPDASPPTSDMLAHHPERAAELKPSPGIRHGSLAAAMKGTLPEGTGASIAMNDTPATTAPNSPMMRGDYFPIQDANGARPLKLPTPIRHNSGTSTPRVRPTTLDIPGLTKSKVSPDGRIAQRDVGAKLVIVMVGLPARGKSYITKKLARYLNWLQHDTRIFNVGERRRVVAGGPNALEKTKSQQVHDEEHRASIQAVQQPGLIDHSLSRVPSHPNYPAQPLSVAQIILNGETKLEAPATPPQTATSSHAPSNQINGRTNHKRDDSREIDMPDMGEQSPKSQPQRMVEPPELKEPEDETMEQNSAFFDPDNKKASQIREQVARETLDELLDYILNQGGSVGILDATNSTMERRKMVMDRIRERAGPDLNVLFLESACVDQDLLEANMRLKLKGPDYRDMDPVVALEDFKKRVKVYEKAYVPLGEYEEKNNMPYIQMIDVGRKIISHQIRGFLSAQANYYLLNFNLAPRQIWITRHGLSLDNVSGKIGGDSDLAPEGEQYARSLTRFMDEKRKEWDMKQFENLKNTHFPPQKGDATPPNPHYNPQSPTTERNPASEMPNNVPISTDAGADDETMLPEYEPRSFCVWTSMLKRSIQTAQFFCEEEYDIKQMRMLDELNAGVMEGLTYSCISTQYPEEYRSRKQDKLQYRYPGPGGEGYLDIINRLRPVIVELERMTDHVLLVGHRSVARVLLAYFRGLKREEVADLDVPVGMLYCLEPKPYGVDFKAYRWDKGSEWFYEVPDYQLLRAEDDMQ</sequence>
<dbReference type="GO" id="GO:0005524">
    <property type="term" value="F:ATP binding"/>
    <property type="evidence" value="ECO:0007669"/>
    <property type="project" value="UniProtKB-KW"/>
</dbReference>
<dbReference type="Gene3D" id="3.40.50.1240">
    <property type="entry name" value="Phosphoglycerate mutase-like"/>
    <property type="match status" value="1"/>
</dbReference>
<dbReference type="InterPro" id="IPR013078">
    <property type="entry name" value="His_Pase_superF_clade-1"/>
</dbReference>
<feature type="region of interest" description="Disordered" evidence="3">
    <location>
        <begin position="314"/>
        <end position="336"/>
    </location>
</feature>
<dbReference type="EMBL" id="JAVFHQ010000001">
    <property type="protein sequence ID" value="KAK4550471.1"/>
    <property type="molecule type" value="Genomic_DNA"/>
</dbReference>
<dbReference type="AlphaFoldDB" id="A0AAV9JXG9"/>
<dbReference type="GO" id="GO:0003873">
    <property type="term" value="F:6-phosphofructo-2-kinase activity"/>
    <property type="evidence" value="ECO:0007669"/>
    <property type="project" value="InterPro"/>
</dbReference>
<dbReference type="SUPFAM" id="SSF52540">
    <property type="entry name" value="P-loop containing nucleoside triphosphate hydrolases"/>
    <property type="match status" value="1"/>
</dbReference>
<comment type="caution">
    <text evidence="5">The sequence shown here is derived from an EMBL/GenBank/DDBJ whole genome shotgun (WGS) entry which is preliminary data.</text>
</comment>
<dbReference type="Proteomes" id="UP001324427">
    <property type="component" value="Unassembled WGS sequence"/>
</dbReference>
<protein>
    <recommendedName>
        <fullName evidence="4">6-phosphofructo-2-kinase domain-containing protein</fullName>
    </recommendedName>
</protein>
<evidence type="ECO:0000256" key="1">
    <source>
        <dbReference type="ARBA" id="ARBA00022741"/>
    </source>
</evidence>
<dbReference type="GO" id="GO:0006003">
    <property type="term" value="P:fructose 2,6-bisphosphate metabolic process"/>
    <property type="evidence" value="ECO:0007669"/>
    <property type="project" value="InterPro"/>
</dbReference>
<dbReference type="GO" id="GO:0006000">
    <property type="term" value="P:fructose metabolic process"/>
    <property type="evidence" value="ECO:0007669"/>
    <property type="project" value="InterPro"/>
</dbReference>
<keyword evidence="2" id="KW-0067">ATP-binding</keyword>
<dbReference type="Pfam" id="PF00300">
    <property type="entry name" value="His_Phos_1"/>
    <property type="match status" value="1"/>
</dbReference>
<evidence type="ECO:0000313" key="5">
    <source>
        <dbReference type="EMBL" id="KAK4550471.1"/>
    </source>
</evidence>
<keyword evidence="6" id="KW-1185">Reference proteome</keyword>
<evidence type="ECO:0000259" key="4">
    <source>
        <dbReference type="Pfam" id="PF01591"/>
    </source>
</evidence>
<feature type="region of interest" description="Disordered" evidence="3">
    <location>
        <begin position="354"/>
        <end position="431"/>
    </location>
</feature>
<keyword evidence="1" id="KW-0547">Nucleotide-binding</keyword>
<evidence type="ECO:0000256" key="2">
    <source>
        <dbReference type="ARBA" id="ARBA00022840"/>
    </source>
</evidence>
<feature type="domain" description="6-phosphofructo-2-kinase" evidence="4">
    <location>
        <begin position="416"/>
        <end position="584"/>
    </location>
</feature>
<feature type="region of interest" description="Disordered" evidence="3">
    <location>
        <begin position="1"/>
        <end position="27"/>
    </location>
</feature>
<organism evidence="5 6">
    <name type="scientific">Oleoguttula mirabilis</name>
    <dbReference type="NCBI Taxonomy" id="1507867"/>
    <lineage>
        <taxon>Eukaryota</taxon>
        <taxon>Fungi</taxon>
        <taxon>Dikarya</taxon>
        <taxon>Ascomycota</taxon>
        <taxon>Pezizomycotina</taxon>
        <taxon>Dothideomycetes</taxon>
        <taxon>Dothideomycetidae</taxon>
        <taxon>Mycosphaerellales</taxon>
        <taxon>Teratosphaeriaceae</taxon>
        <taxon>Oleoguttula</taxon>
    </lineage>
</organism>
<proteinExistence type="predicted"/>
<evidence type="ECO:0000313" key="6">
    <source>
        <dbReference type="Proteomes" id="UP001324427"/>
    </source>
</evidence>
<feature type="region of interest" description="Disordered" evidence="3">
    <location>
        <begin position="640"/>
        <end position="684"/>
    </location>
</feature>
<accession>A0AAV9JXG9</accession>
<dbReference type="GO" id="GO:0005829">
    <property type="term" value="C:cytosol"/>
    <property type="evidence" value="ECO:0007669"/>
    <property type="project" value="TreeGrafter"/>
</dbReference>
<dbReference type="InterPro" id="IPR027417">
    <property type="entry name" value="P-loop_NTPase"/>
</dbReference>
<dbReference type="InterPro" id="IPR003094">
    <property type="entry name" value="6Pfruct_kin"/>
</dbReference>
<feature type="domain" description="6-phosphofructo-2-kinase" evidence="4">
    <location>
        <begin position="238"/>
        <end position="298"/>
    </location>
</feature>
<dbReference type="Gene3D" id="3.40.50.300">
    <property type="entry name" value="P-loop containing nucleotide triphosphate hydrolases"/>
    <property type="match status" value="2"/>
</dbReference>
<dbReference type="Pfam" id="PF01591">
    <property type="entry name" value="6PF2K"/>
    <property type="match status" value="2"/>
</dbReference>
<gene>
    <name evidence="5" type="ORF">LTR36_000050</name>
</gene>
<feature type="region of interest" description="Disordered" evidence="3">
    <location>
        <begin position="205"/>
        <end position="228"/>
    </location>
</feature>
<dbReference type="SUPFAM" id="SSF53254">
    <property type="entry name" value="Phosphoglycerate mutase-like"/>
    <property type="match status" value="1"/>
</dbReference>
<dbReference type="SMART" id="SM00855">
    <property type="entry name" value="PGAM"/>
    <property type="match status" value="1"/>
</dbReference>
<dbReference type="PANTHER" id="PTHR10606">
    <property type="entry name" value="6-PHOSPHOFRUCTO-2-KINASE/FRUCTOSE-2,6-BISPHOSPHATASE"/>
    <property type="match status" value="1"/>
</dbReference>
<name>A0AAV9JXG9_9PEZI</name>
<dbReference type="PRINTS" id="PR00991">
    <property type="entry name" value="6PFRUCTKNASE"/>
</dbReference>
<dbReference type="InterPro" id="IPR029033">
    <property type="entry name" value="His_PPase_superfam"/>
</dbReference>